<dbReference type="OrthoDB" id="60477at2759"/>
<feature type="region of interest" description="Disordered" evidence="2">
    <location>
        <begin position="121"/>
        <end position="158"/>
    </location>
</feature>
<dbReference type="PROSITE" id="PS51221">
    <property type="entry name" value="TTL"/>
    <property type="match status" value="1"/>
</dbReference>
<dbReference type="AlphaFoldDB" id="A0A7I4Y2L1"/>
<dbReference type="PANTHER" id="PTHR46088">
    <property type="entry name" value="TUBULIN--TYROSINE LIGASE-LIKE PROTEIN 12"/>
    <property type="match status" value="1"/>
</dbReference>
<sequence length="669" mass="78825">MEFGDYRFEHFLHGHKDQLEAGGIPPELWGSLYSKLMQQTFDAGNYFRILCEETDEGRNWSVFATRNLHPIDEYNIFLIDHAWTFRPQQAREQLEEHPQLVDRMARLLDIATDDEYVYTEHEAEHESDTDHEITTTDEQERKKVEEKMQASSEGNAPLPRLESVDARLCSIVQEDDTMIDAILRKMWQYIQTYTVRFKPEIDEEGMPVWYIMDEFGVRISHSDTPNVRVVPLYFIPHNAAYSVVFLTKEVADGEEICRDYADNILARRQPEWRRYLMMPWLEKEFELEEEIERQPPDENFFISGRTLDALPTDADQQLAVEALKKRDLSRPLRIYADGLQMIESLSEVKYEEVCNWRDADVLWLKRHFREYDKLCTDNPAALVNQFPHESCLTVKDLLSAILMDQNGGEGPVWYQTCFNLNTELPLFVSYFLHRKAHGLENIWIIKPWNLARGMDMFVSNDLRQIIRLTESGPKIACKYVEHPVLFPRVDNQCRVKFDLRYIVFVTRVRPLRAYVYNNFWIRFALNEFSLHRLDDVNTHFTVFNYGDDTKVLQMECPKFIKHVEAAHTCIKWANVQKQINQVLRNALDAACHWDPPRGMAKNAQSRAMYGADVMLKWSSKEEKEVQPTLLEFNFMPDCERAINYYPDFADTVFRTLFLNDINPKLVTEI</sequence>
<evidence type="ECO:0000313" key="4">
    <source>
        <dbReference type="Proteomes" id="UP000025227"/>
    </source>
</evidence>
<reference evidence="5" key="1">
    <citation type="submission" date="2020-12" db="UniProtKB">
        <authorList>
            <consortium name="WormBaseParasite"/>
        </authorList>
    </citation>
    <scope>IDENTIFICATION</scope>
    <source>
        <strain evidence="5">MHco3</strain>
    </source>
</reference>
<evidence type="ECO:0000256" key="1">
    <source>
        <dbReference type="ARBA" id="ARBA00006820"/>
    </source>
</evidence>
<evidence type="ECO:0000313" key="5">
    <source>
        <dbReference type="WBParaSite" id="HCON_00037040-00001"/>
    </source>
</evidence>
<dbReference type="Proteomes" id="UP000025227">
    <property type="component" value="Unplaced"/>
</dbReference>
<feature type="compositionally biased region" description="Basic and acidic residues" evidence="2">
    <location>
        <begin position="121"/>
        <end position="148"/>
    </location>
</feature>
<dbReference type="Pfam" id="PF25556">
    <property type="entry name" value="SET_TTL"/>
    <property type="match status" value="2"/>
</dbReference>
<dbReference type="SUPFAM" id="SSF82199">
    <property type="entry name" value="SET domain"/>
    <property type="match status" value="1"/>
</dbReference>
<dbReference type="GO" id="GO:0019098">
    <property type="term" value="P:reproductive behavior"/>
    <property type="evidence" value="ECO:0007669"/>
    <property type="project" value="UniProtKB-ARBA"/>
</dbReference>
<dbReference type="InterPro" id="IPR004344">
    <property type="entry name" value="TTL/TTLL_fam"/>
</dbReference>
<feature type="domain" description="Tubulin--tyrosine ligase-like protein 12 SET-like" evidence="3">
    <location>
        <begin position="68"/>
        <end position="116"/>
    </location>
</feature>
<evidence type="ECO:0000256" key="2">
    <source>
        <dbReference type="SAM" id="MobiDB-lite"/>
    </source>
</evidence>
<proteinExistence type="inferred from homology"/>
<evidence type="ECO:0000259" key="3">
    <source>
        <dbReference type="Pfam" id="PF25556"/>
    </source>
</evidence>
<dbReference type="InterPro" id="IPR046341">
    <property type="entry name" value="SET_dom_sf"/>
</dbReference>
<dbReference type="Pfam" id="PF03133">
    <property type="entry name" value="TTL"/>
    <property type="match status" value="1"/>
</dbReference>
<comment type="similarity">
    <text evidence="1">Belongs to the tubulin--tyrosine ligase family.</text>
</comment>
<accession>A0A7I4Y2L1</accession>
<dbReference type="Gene3D" id="3.30.470.20">
    <property type="entry name" value="ATP-grasp fold, B domain"/>
    <property type="match status" value="1"/>
</dbReference>
<keyword evidence="4" id="KW-1185">Reference proteome</keyword>
<dbReference type="InterPro" id="IPR057954">
    <property type="entry name" value="SET_TTL12"/>
</dbReference>
<dbReference type="WBParaSite" id="HCON_00037040-00001">
    <property type="protein sequence ID" value="HCON_00037040-00001"/>
    <property type="gene ID" value="HCON_00037040"/>
</dbReference>
<protein>
    <submittedName>
        <fullName evidence="5">Tubulin--tyrosine ligase-like protein 12</fullName>
    </submittedName>
</protein>
<dbReference type="OMA" id="WTPDCKR"/>
<dbReference type="PANTHER" id="PTHR46088:SF1">
    <property type="entry name" value="TUBULIN--TYROSINE LIGASE-LIKE PROTEIN 12"/>
    <property type="match status" value="1"/>
</dbReference>
<feature type="domain" description="Tubulin--tyrosine ligase-like protein 12 SET-like" evidence="3">
    <location>
        <begin position="174"/>
        <end position="283"/>
    </location>
</feature>
<organism evidence="4 5">
    <name type="scientific">Haemonchus contortus</name>
    <name type="common">Barber pole worm</name>
    <dbReference type="NCBI Taxonomy" id="6289"/>
    <lineage>
        <taxon>Eukaryota</taxon>
        <taxon>Metazoa</taxon>
        <taxon>Ecdysozoa</taxon>
        <taxon>Nematoda</taxon>
        <taxon>Chromadorea</taxon>
        <taxon>Rhabditida</taxon>
        <taxon>Rhabditina</taxon>
        <taxon>Rhabditomorpha</taxon>
        <taxon>Strongyloidea</taxon>
        <taxon>Trichostrongylidae</taxon>
        <taxon>Haemonchus</taxon>
    </lineage>
</organism>
<dbReference type="GO" id="GO:0005737">
    <property type="term" value="C:cytoplasm"/>
    <property type="evidence" value="ECO:0007669"/>
    <property type="project" value="TreeGrafter"/>
</dbReference>
<dbReference type="InterPro" id="IPR027749">
    <property type="entry name" value="TTLL12"/>
</dbReference>
<name>A0A7I4Y2L1_HAECO</name>